<reference evidence="11 12" key="1">
    <citation type="submission" date="2017-04" db="EMBL/GenBank/DDBJ databases">
        <authorList>
            <person name="Afonso C.L."/>
            <person name="Miller P.J."/>
            <person name="Scott M.A."/>
            <person name="Spackman E."/>
            <person name="Goraichik I."/>
            <person name="Dimitrov K.M."/>
            <person name="Suarez D.L."/>
            <person name="Swayne D.E."/>
        </authorList>
    </citation>
    <scope>NUCLEOTIDE SEQUENCE [LARGE SCALE GENOMIC DNA]</scope>
    <source>
        <strain evidence="11 12">ToBE</strain>
    </source>
</reference>
<feature type="binding site" evidence="9">
    <location>
        <begin position="9"/>
        <end position="11"/>
    </location>
    <ligand>
        <name>substrate</name>
    </ligand>
</feature>
<keyword evidence="7 9" id="KW-0324">Glycolysis</keyword>
<dbReference type="InterPro" id="IPR020861">
    <property type="entry name" value="Triosephosphate_isomerase_AS"/>
</dbReference>
<evidence type="ECO:0000256" key="8">
    <source>
        <dbReference type="ARBA" id="ARBA00023235"/>
    </source>
</evidence>
<proteinExistence type="inferred from homology"/>
<comment type="subunit">
    <text evidence="9 10">Homodimer.</text>
</comment>
<dbReference type="EC" id="5.3.1.1" evidence="3 9"/>
<dbReference type="PROSITE" id="PS51440">
    <property type="entry name" value="TIM_2"/>
    <property type="match status" value="1"/>
</dbReference>
<dbReference type="STRING" id="698762.SAMN00808754_0472"/>
<name>A0A1W1VE89_9FIRM</name>
<dbReference type="Pfam" id="PF00121">
    <property type="entry name" value="TIM"/>
    <property type="match status" value="1"/>
</dbReference>
<dbReference type="PANTHER" id="PTHR21139">
    <property type="entry name" value="TRIOSEPHOSPHATE ISOMERASE"/>
    <property type="match status" value="1"/>
</dbReference>
<comment type="pathway">
    <text evidence="9 10">Carbohydrate biosynthesis; gluconeogenesis.</text>
</comment>
<evidence type="ECO:0000256" key="3">
    <source>
        <dbReference type="ARBA" id="ARBA00011940"/>
    </source>
</evidence>
<dbReference type="UniPathway" id="UPA00109">
    <property type="reaction ID" value="UER00189"/>
</dbReference>
<dbReference type="HAMAP" id="MF_00147_B">
    <property type="entry name" value="TIM_B"/>
    <property type="match status" value="1"/>
</dbReference>
<dbReference type="PANTHER" id="PTHR21139:SF42">
    <property type="entry name" value="TRIOSEPHOSPHATE ISOMERASE"/>
    <property type="match status" value="1"/>
</dbReference>
<accession>A0A1W1VE89</accession>
<keyword evidence="6 9" id="KW-0963">Cytoplasm</keyword>
<dbReference type="RefSeq" id="WP_084663668.1">
    <property type="nucleotide sequence ID" value="NZ_LT838272.1"/>
</dbReference>
<evidence type="ECO:0000256" key="10">
    <source>
        <dbReference type="RuleBase" id="RU363013"/>
    </source>
</evidence>
<dbReference type="GO" id="GO:0006094">
    <property type="term" value="P:gluconeogenesis"/>
    <property type="evidence" value="ECO:0007669"/>
    <property type="project" value="UniProtKB-UniRule"/>
</dbReference>
<evidence type="ECO:0000256" key="2">
    <source>
        <dbReference type="ARBA" id="ARBA00007422"/>
    </source>
</evidence>
<comment type="pathway">
    <text evidence="1 9 10">Carbohydrate degradation; glycolysis; D-glyceraldehyde 3-phosphate from glycerone phosphate: step 1/1.</text>
</comment>
<dbReference type="GO" id="GO:0019563">
    <property type="term" value="P:glycerol catabolic process"/>
    <property type="evidence" value="ECO:0007669"/>
    <property type="project" value="TreeGrafter"/>
</dbReference>
<feature type="binding site" evidence="9">
    <location>
        <position position="172"/>
    </location>
    <ligand>
        <name>substrate</name>
    </ligand>
</feature>
<organism evidence="11 12">
    <name type="scientific">Thermanaeromonas toyohensis ToBE</name>
    <dbReference type="NCBI Taxonomy" id="698762"/>
    <lineage>
        <taxon>Bacteria</taxon>
        <taxon>Bacillati</taxon>
        <taxon>Bacillota</taxon>
        <taxon>Clostridia</taxon>
        <taxon>Neomoorellales</taxon>
        <taxon>Neomoorellaceae</taxon>
        <taxon>Thermanaeromonas</taxon>
    </lineage>
</organism>
<evidence type="ECO:0000313" key="12">
    <source>
        <dbReference type="Proteomes" id="UP000192569"/>
    </source>
</evidence>
<dbReference type="GO" id="GO:0004807">
    <property type="term" value="F:triose-phosphate isomerase activity"/>
    <property type="evidence" value="ECO:0007669"/>
    <property type="project" value="UniProtKB-UniRule"/>
</dbReference>
<dbReference type="InterPro" id="IPR013785">
    <property type="entry name" value="Aldolase_TIM"/>
</dbReference>
<keyword evidence="5 9" id="KW-0312">Gluconeogenesis</keyword>
<dbReference type="CDD" id="cd00311">
    <property type="entry name" value="TIM"/>
    <property type="match status" value="1"/>
</dbReference>
<dbReference type="FunFam" id="3.20.20.70:FF:000016">
    <property type="entry name" value="Triosephosphate isomerase"/>
    <property type="match status" value="1"/>
</dbReference>
<dbReference type="SUPFAM" id="SSF51351">
    <property type="entry name" value="Triosephosphate isomerase (TIM)"/>
    <property type="match status" value="1"/>
</dbReference>
<dbReference type="InterPro" id="IPR000652">
    <property type="entry name" value="Triosephosphate_isomerase"/>
</dbReference>
<dbReference type="InterPro" id="IPR022896">
    <property type="entry name" value="TrioseP_Isoase_bac/euk"/>
</dbReference>
<dbReference type="EMBL" id="LT838272">
    <property type="protein sequence ID" value="SMB91533.1"/>
    <property type="molecule type" value="Genomic_DNA"/>
</dbReference>
<comment type="similarity">
    <text evidence="2 9 10">Belongs to the triosephosphate isomerase family.</text>
</comment>
<feature type="binding site" evidence="9">
    <location>
        <position position="212"/>
    </location>
    <ligand>
        <name>substrate</name>
    </ligand>
</feature>
<feature type="active site" description="Electrophile" evidence="9">
    <location>
        <position position="94"/>
    </location>
</feature>
<keyword evidence="12" id="KW-1185">Reference proteome</keyword>
<dbReference type="UniPathway" id="UPA00138"/>
<gene>
    <name evidence="9" type="primary">tpiA</name>
    <name evidence="11" type="ORF">SAMN00808754_0472</name>
</gene>
<dbReference type="OrthoDB" id="9809429at2"/>
<feature type="binding site" evidence="9">
    <location>
        <begin position="233"/>
        <end position="234"/>
    </location>
    <ligand>
        <name>substrate</name>
    </ligand>
</feature>
<keyword evidence="8 9" id="KW-0413">Isomerase</keyword>
<dbReference type="GO" id="GO:0046166">
    <property type="term" value="P:glyceraldehyde-3-phosphate biosynthetic process"/>
    <property type="evidence" value="ECO:0007669"/>
    <property type="project" value="TreeGrafter"/>
</dbReference>
<protein>
    <recommendedName>
        <fullName evidence="4 9">Triosephosphate isomerase</fullName>
        <shortName evidence="9">TIM</shortName>
        <shortName evidence="9">TPI</shortName>
        <ecNumber evidence="3 9">5.3.1.1</ecNumber>
    </recommendedName>
    <alternativeName>
        <fullName evidence="9">Triose-phosphate isomerase</fullName>
    </alternativeName>
</protein>
<evidence type="ECO:0000256" key="7">
    <source>
        <dbReference type="ARBA" id="ARBA00023152"/>
    </source>
</evidence>
<dbReference type="NCBIfam" id="TIGR00419">
    <property type="entry name" value="tim"/>
    <property type="match status" value="1"/>
</dbReference>
<evidence type="ECO:0000256" key="6">
    <source>
        <dbReference type="ARBA" id="ARBA00022490"/>
    </source>
</evidence>
<dbReference type="AlphaFoldDB" id="A0A1W1VE89"/>
<dbReference type="Gene3D" id="3.20.20.70">
    <property type="entry name" value="Aldolase class I"/>
    <property type="match status" value="1"/>
</dbReference>
<evidence type="ECO:0000256" key="5">
    <source>
        <dbReference type="ARBA" id="ARBA00022432"/>
    </source>
</evidence>
<dbReference type="GO" id="GO:0005829">
    <property type="term" value="C:cytosol"/>
    <property type="evidence" value="ECO:0007669"/>
    <property type="project" value="TreeGrafter"/>
</dbReference>
<comment type="catalytic activity">
    <reaction evidence="9 10">
        <text>D-glyceraldehyde 3-phosphate = dihydroxyacetone phosphate</text>
        <dbReference type="Rhea" id="RHEA:18585"/>
        <dbReference type="ChEBI" id="CHEBI:57642"/>
        <dbReference type="ChEBI" id="CHEBI:59776"/>
        <dbReference type="EC" id="5.3.1.1"/>
    </reaction>
</comment>
<comment type="subcellular location">
    <subcellularLocation>
        <location evidence="9 10">Cytoplasm</location>
    </subcellularLocation>
</comment>
<feature type="active site" description="Proton acceptor" evidence="9">
    <location>
        <position position="166"/>
    </location>
</feature>
<dbReference type="PROSITE" id="PS00171">
    <property type="entry name" value="TIM_1"/>
    <property type="match status" value="1"/>
</dbReference>
<dbReference type="GO" id="GO:0006096">
    <property type="term" value="P:glycolytic process"/>
    <property type="evidence" value="ECO:0007669"/>
    <property type="project" value="UniProtKB-UniRule"/>
</dbReference>
<evidence type="ECO:0000256" key="9">
    <source>
        <dbReference type="HAMAP-Rule" id="MF_00147"/>
    </source>
</evidence>
<evidence type="ECO:0000256" key="4">
    <source>
        <dbReference type="ARBA" id="ARBA00019397"/>
    </source>
</evidence>
<comment type="function">
    <text evidence="9">Involved in the gluconeogenesis. Catalyzes stereospecifically the conversion of dihydroxyacetone phosphate (DHAP) to D-glyceraldehyde-3-phosphate (G3P).</text>
</comment>
<dbReference type="Proteomes" id="UP000192569">
    <property type="component" value="Chromosome I"/>
</dbReference>
<evidence type="ECO:0000313" key="11">
    <source>
        <dbReference type="EMBL" id="SMB91533.1"/>
    </source>
</evidence>
<dbReference type="InterPro" id="IPR035990">
    <property type="entry name" value="TIM_sf"/>
</dbReference>
<evidence type="ECO:0000256" key="1">
    <source>
        <dbReference type="ARBA" id="ARBA00004680"/>
    </source>
</evidence>
<sequence length="262" mass="28238">MRQVIIAGNWKMYKTAGEARRLVEDLKPLVGATQVEIVVCPPFTALAAAVNAASGTNISVGAQDLFWEDEGPYTGEVSGPMLKDLGCRFCIIGHSERRQYFGETDASVRKKVQAAFRSDLIPIVCVGETLAEREDGKTLEVCRRQVEEGLGGLTPEKIARLVVAYEPVWAIGTGKTATPQDAQEVIGFIRELLGKMYGKDPAQRCRIQYGGSVKPENIASFMEQPDIDGALVGGASLDPISFAAIVNTAAEAKGKQRAHSLI</sequence>